<reference evidence="3 4" key="1">
    <citation type="journal article" date="2013" name="Genome Announc.">
        <title>Draft Genome Sequence of the Cellulolytic Bacterium Clostridium papyrosolvens C7 (ATCC 700395).</title>
        <authorList>
            <person name="Zepeda V."/>
            <person name="Dassa B."/>
            <person name="Borovok I."/>
            <person name="Lamed R."/>
            <person name="Bayer E.A."/>
            <person name="Cate J.H."/>
        </authorList>
    </citation>
    <scope>NUCLEOTIDE SEQUENCE [LARGE SCALE GENOMIC DNA]</scope>
    <source>
        <strain evidence="3 4">C7</strain>
    </source>
</reference>
<feature type="domain" description="eCIS core" evidence="2">
    <location>
        <begin position="112"/>
        <end position="177"/>
    </location>
</feature>
<protein>
    <recommendedName>
        <fullName evidence="2">eCIS core domain-containing protein</fullName>
    </recommendedName>
</protein>
<name>U4R0D2_9FIRM</name>
<dbReference type="Pfam" id="PF13699">
    <property type="entry name" value="eCIS_core"/>
    <property type="match status" value="1"/>
</dbReference>
<accession>U4R0D2</accession>
<sequence>MQTKILLKKPDQSSHRNPLNSSKKNNMPTANKKNVRTTDYKKLVQIMANNPNAISRDEFIFLQSIIGYRQAIAMREEAILRKKQGKLDGSSLSSEVITNSNSKKQASSNMGMPNNLRAGLENLSGVDLSELKVHKNSDKPQQIGALAYTKGSDIHIAPGQEKHLPHEGWHAVQQMKGKVRSTIQMKSDLLVSHDNGLEKEADIMGSKAKKEGSKSNTFQYPKSPKPQSGHNAKVIQGFGFNLGKLAGNIVKKVAKAGSSGIKTVGKAVKHAAKVGTNGIKAVGNIVKHAAKVGTNGIKEVGNIVKHAAKTGANGIKAVGNMVKHAAKAGSNGIKAVGNIVKHAAKQGIKGLKSVGSLVKKGAKLGAKGLKTALNVVKQGVKLGAKAGTKVIKKAKSVAKQATGAFSNLKKRFGKLVDFAKKEVYQTVKKNPLAFVNGVLETGKSGIQFGLSLYENFSKNDNMKWNDKIMDAAKDTSLYKSFVKKTQSGAWQELFEVGGFDRDKNGVYHAQQDALQQYGGYNDLYDIVFYLATDMGRKKFPFKVGEKGNEKEYIVWLWKGDYLNLGAGAETGIYTGGEPHWFSDVDNAMPMTLSLRDKDGNSIFEWDPQKKNWWCTGFNPKYQNVKAADLISVGTIDFSQHLDMWESFYNQYKFNRKVWSFDTSKHIATYKWEGK</sequence>
<comment type="caution">
    <text evidence="3">The sequence shown here is derived from an EMBL/GenBank/DDBJ whole genome shotgun (WGS) entry which is preliminary data.</text>
</comment>
<gene>
    <name evidence="3" type="ORF">L323_11775</name>
</gene>
<dbReference type="Proteomes" id="UP000016860">
    <property type="component" value="Unassembled WGS sequence"/>
</dbReference>
<evidence type="ECO:0000259" key="2">
    <source>
        <dbReference type="Pfam" id="PF13699"/>
    </source>
</evidence>
<feature type="region of interest" description="Disordered" evidence="1">
    <location>
        <begin position="91"/>
        <end position="114"/>
    </location>
</feature>
<evidence type="ECO:0000256" key="1">
    <source>
        <dbReference type="SAM" id="MobiDB-lite"/>
    </source>
</evidence>
<dbReference type="AlphaFoldDB" id="U4R0D2"/>
<feature type="region of interest" description="Disordered" evidence="1">
    <location>
        <begin position="205"/>
        <end position="230"/>
    </location>
</feature>
<feature type="compositionally biased region" description="Polar residues" evidence="1">
    <location>
        <begin position="15"/>
        <end position="32"/>
    </location>
</feature>
<feature type="compositionally biased region" description="Polar residues" evidence="1">
    <location>
        <begin position="91"/>
        <end position="112"/>
    </location>
</feature>
<dbReference type="EMBL" id="ATAY01000039">
    <property type="protein sequence ID" value="EPR11481.1"/>
    <property type="molecule type" value="Genomic_DNA"/>
</dbReference>
<dbReference type="STRING" id="1330534.L323_11775"/>
<dbReference type="InterPro" id="IPR025295">
    <property type="entry name" value="eCIS_core_dom"/>
</dbReference>
<evidence type="ECO:0000313" key="4">
    <source>
        <dbReference type="Proteomes" id="UP000016860"/>
    </source>
</evidence>
<dbReference type="PATRIC" id="fig|1330534.3.peg.2348"/>
<organism evidence="3 4">
    <name type="scientific">Ruminiclostridium papyrosolvens C7</name>
    <dbReference type="NCBI Taxonomy" id="1330534"/>
    <lineage>
        <taxon>Bacteria</taxon>
        <taxon>Bacillati</taxon>
        <taxon>Bacillota</taxon>
        <taxon>Clostridia</taxon>
        <taxon>Eubacteriales</taxon>
        <taxon>Oscillospiraceae</taxon>
        <taxon>Ruminiclostridium</taxon>
    </lineage>
</organism>
<evidence type="ECO:0000313" key="3">
    <source>
        <dbReference type="EMBL" id="EPR11481.1"/>
    </source>
</evidence>
<dbReference type="RefSeq" id="WP_020815853.1">
    <property type="nucleotide sequence ID" value="NZ_ATAY01000039.1"/>
</dbReference>
<feature type="region of interest" description="Disordered" evidence="1">
    <location>
        <begin position="1"/>
        <end position="34"/>
    </location>
</feature>
<feature type="compositionally biased region" description="Polar residues" evidence="1">
    <location>
        <begin position="214"/>
        <end position="230"/>
    </location>
</feature>
<proteinExistence type="predicted"/>